<dbReference type="GO" id="GO:0006814">
    <property type="term" value="P:sodium ion transport"/>
    <property type="evidence" value="ECO:0007669"/>
    <property type="project" value="UniProtKB-UniRule"/>
</dbReference>
<keyword evidence="15 27" id="KW-1278">Translocase</keyword>
<evidence type="ECO:0000256" key="14">
    <source>
        <dbReference type="ARBA" id="ARBA00022827"/>
    </source>
</evidence>
<evidence type="ECO:0000256" key="1">
    <source>
        <dbReference type="ARBA" id="ARBA00001974"/>
    </source>
</evidence>
<keyword evidence="14 27" id="KW-0274">FAD</keyword>
<evidence type="ECO:0000256" key="6">
    <source>
        <dbReference type="ARBA" id="ARBA00013099"/>
    </source>
</evidence>
<proteinExistence type="inferred from homology"/>
<dbReference type="GO" id="GO:0051537">
    <property type="term" value="F:2 iron, 2 sulfur cluster binding"/>
    <property type="evidence" value="ECO:0007669"/>
    <property type="project" value="UniProtKB-KW"/>
</dbReference>
<evidence type="ECO:0000256" key="7">
    <source>
        <dbReference type="ARBA" id="ARBA00019729"/>
    </source>
</evidence>
<dbReference type="Gene3D" id="2.40.30.10">
    <property type="entry name" value="Translation factors"/>
    <property type="match status" value="1"/>
</dbReference>
<keyword evidence="21 27" id="KW-0830">Ubiquinone</keyword>
<sequence>MTVIIASVIVFLVLILILVAVLLTAKSKLVPSGPVSININNEKDLEVGSGGTLLSTLGENKLFLPSACGGGGTCVQCKCIVSEGGGTILPTEEPHFTRKEIAQGWRLGCQVKVKQDMKITIPEEVFGIKKWEATVVRNFNVASFIKEFVVEIPEDMDYKAGGYIQIEIPKCEIKYEDIDITAHPDEHPGEPEKFKDEWDKFNLWPLVMKNTETVERAYSMASYPAEGREIMLNVRVATPPWDRAKNGWMDVNPGIASSYIFSRKKGDKVIISGPYGEFFINESDAEMLYVGGGAGMAPMRSHLYELFRTIKTGRKVTYWYGGRSKRELFYTEHFRALERDFPNFKFYLALSEPMEEDNWKVKDGLDGEGDGFVGFIHQVVIDNYLNHHDEPEDIEFYFCGPPLMNKAVQKMTEDFGVPPENVRFDDFGG</sequence>
<dbReference type="GO" id="GO:0046872">
    <property type="term" value="F:metal ion binding"/>
    <property type="evidence" value="ECO:0007669"/>
    <property type="project" value="UniProtKB-KW"/>
</dbReference>
<dbReference type="InterPro" id="IPR001433">
    <property type="entry name" value="OxRdtase_FAD/NAD-bd"/>
</dbReference>
<dbReference type="PRINTS" id="PR00371">
    <property type="entry name" value="FPNCR"/>
</dbReference>
<keyword evidence="23 27" id="KW-0739">Sodium transport</keyword>
<comment type="subcellular location">
    <subcellularLocation>
        <location evidence="3">Cell inner membrane</location>
    </subcellularLocation>
    <subcellularLocation>
        <location evidence="27">Cell membrane</location>
        <topology evidence="27">Single-pass membrane protein</topology>
    </subcellularLocation>
</comment>
<comment type="subunit">
    <text evidence="5 27">Composed of six subunits; NqrA, NqrB, NqrC, NqrD, NqrE and NqrF.</text>
</comment>
<dbReference type="InterPro" id="IPR012675">
    <property type="entry name" value="Beta-grasp_dom_sf"/>
</dbReference>
<evidence type="ECO:0000313" key="30">
    <source>
        <dbReference type="EMBL" id="QCY70359.1"/>
    </source>
</evidence>
<dbReference type="InterPro" id="IPR010205">
    <property type="entry name" value="NqrF"/>
</dbReference>
<organism evidence="30 31">
    <name type="scientific">Antarcticibacterium flavum</name>
    <dbReference type="NCBI Taxonomy" id="2058175"/>
    <lineage>
        <taxon>Bacteria</taxon>
        <taxon>Pseudomonadati</taxon>
        <taxon>Bacteroidota</taxon>
        <taxon>Flavobacteriia</taxon>
        <taxon>Flavobacteriales</taxon>
        <taxon>Flavobacteriaceae</taxon>
        <taxon>Antarcticibacterium</taxon>
    </lineage>
</organism>
<keyword evidence="19 27" id="KW-0915">Sodium</keyword>
<dbReference type="GO" id="GO:0016655">
    <property type="term" value="F:oxidoreductase activity, acting on NAD(P)H, quinone or similar compound as acceptor"/>
    <property type="evidence" value="ECO:0007669"/>
    <property type="project" value="InterPro"/>
</dbReference>
<evidence type="ECO:0000256" key="17">
    <source>
        <dbReference type="ARBA" id="ARBA00023014"/>
    </source>
</evidence>
<gene>
    <name evidence="27" type="primary">nqrF</name>
    <name evidence="30" type="ORF">FHG64_13615</name>
</gene>
<evidence type="ECO:0000256" key="9">
    <source>
        <dbReference type="ARBA" id="ARBA00022475"/>
    </source>
</evidence>
<evidence type="ECO:0000256" key="11">
    <source>
        <dbReference type="ARBA" id="ARBA00022630"/>
    </source>
</evidence>
<accession>A0A5B7X4T0</accession>
<dbReference type="InterPro" id="IPR017927">
    <property type="entry name" value="FAD-bd_FR_type"/>
</dbReference>
<dbReference type="InterPro" id="IPR017938">
    <property type="entry name" value="Riboflavin_synthase-like_b-brl"/>
</dbReference>
<dbReference type="AlphaFoldDB" id="A0A5B7X4T0"/>
<evidence type="ECO:0000256" key="16">
    <source>
        <dbReference type="ARBA" id="ARBA00023004"/>
    </source>
</evidence>
<keyword evidence="27" id="KW-0812">Transmembrane</keyword>
<feature type="domain" description="FAD-binding FR-type" evidence="29">
    <location>
        <begin position="128"/>
        <end position="281"/>
    </location>
</feature>
<evidence type="ECO:0000256" key="2">
    <source>
        <dbReference type="ARBA" id="ARBA00002972"/>
    </source>
</evidence>
<dbReference type="FunFam" id="3.40.50.80:FF:000014">
    <property type="entry name" value="Na(+)-translocating NADH-quinone reductase subunit F"/>
    <property type="match status" value="1"/>
</dbReference>
<feature type="binding site" evidence="27">
    <location>
        <position position="68"/>
    </location>
    <ligand>
        <name>[2Fe-2S] cluster</name>
        <dbReference type="ChEBI" id="CHEBI:190135"/>
    </ligand>
</feature>
<keyword evidence="11 27" id="KW-0285">Flavoprotein</keyword>
<evidence type="ECO:0000256" key="26">
    <source>
        <dbReference type="ARBA" id="ARBA00048891"/>
    </source>
</evidence>
<evidence type="ECO:0000259" key="28">
    <source>
        <dbReference type="PROSITE" id="PS51085"/>
    </source>
</evidence>
<dbReference type="HAMAP" id="MF_00430">
    <property type="entry name" value="NqrF"/>
    <property type="match status" value="1"/>
</dbReference>
<comment type="cofactor">
    <cofactor evidence="1 27">
        <name>FAD</name>
        <dbReference type="ChEBI" id="CHEBI:57692"/>
    </cofactor>
</comment>
<dbReference type="Pfam" id="PF00175">
    <property type="entry name" value="NAD_binding_1"/>
    <property type="match status" value="1"/>
</dbReference>
<dbReference type="InterPro" id="IPR039261">
    <property type="entry name" value="FNR_nucleotide-bd"/>
</dbReference>
<evidence type="ECO:0000256" key="5">
    <source>
        <dbReference type="ARBA" id="ARBA00011309"/>
    </source>
</evidence>
<feature type="binding site" evidence="27">
    <location>
        <position position="77"/>
    </location>
    <ligand>
        <name>[2Fe-2S] cluster</name>
        <dbReference type="ChEBI" id="CHEBI:190135"/>
    </ligand>
</feature>
<dbReference type="KEGG" id="afla:FHG64_13615"/>
<keyword evidence="8 27" id="KW-0813">Transport</keyword>
<evidence type="ECO:0000256" key="12">
    <source>
        <dbReference type="ARBA" id="ARBA00022714"/>
    </source>
</evidence>
<feature type="domain" description="2Fe-2S ferredoxin-type" evidence="28">
    <location>
        <begin position="33"/>
        <end position="125"/>
    </location>
</feature>
<dbReference type="Pfam" id="PF00111">
    <property type="entry name" value="Fer2"/>
    <property type="match status" value="1"/>
</dbReference>
<dbReference type="PROSITE" id="PS51384">
    <property type="entry name" value="FAD_FR"/>
    <property type="match status" value="1"/>
</dbReference>
<evidence type="ECO:0000256" key="21">
    <source>
        <dbReference type="ARBA" id="ARBA00023075"/>
    </source>
</evidence>
<dbReference type="InterPro" id="IPR001041">
    <property type="entry name" value="2Fe-2S_ferredoxin-type"/>
</dbReference>
<keyword evidence="10" id="KW-0997">Cell inner membrane</keyword>
<evidence type="ECO:0000259" key="29">
    <source>
        <dbReference type="PROSITE" id="PS51384"/>
    </source>
</evidence>
<dbReference type="SUPFAM" id="SSF54292">
    <property type="entry name" value="2Fe-2S ferredoxin-like"/>
    <property type="match status" value="1"/>
</dbReference>
<evidence type="ECO:0000256" key="23">
    <source>
        <dbReference type="ARBA" id="ARBA00023201"/>
    </source>
</evidence>
<keyword evidence="13 27" id="KW-0479">Metal-binding</keyword>
<keyword evidence="16 27" id="KW-0408">Iron</keyword>
<dbReference type="Proteomes" id="UP000309016">
    <property type="component" value="Chromosome"/>
</dbReference>
<protein>
    <recommendedName>
        <fullName evidence="7 27">Na(+)-translocating NADH-quinone reductase subunit F</fullName>
        <shortName evidence="27">Na(+)-NQR subunit F</shortName>
        <shortName evidence="27">Na(+)-translocating NQR subunit F</shortName>
        <ecNumber evidence="6 27">7.2.1.1</ecNumber>
    </recommendedName>
    <alternativeName>
        <fullName evidence="25 27">NQR complex subunit F</fullName>
    </alternativeName>
    <alternativeName>
        <fullName evidence="24 27">NQR-1 subunit F</fullName>
    </alternativeName>
</protein>
<comment type="function">
    <text evidence="2 27">NQR complex catalyzes the reduction of ubiquinone-1 to ubiquinol by two successive reactions, coupled with the transport of Na(+) ions from the cytoplasm to the periplasm. The first step is catalyzed by NqrF, which accepts electrons from NADH and reduces ubiquinone-1 to ubisemiquinone by a one-electron transfer pathway.</text>
</comment>
<keyword evidence="9 27" id="KW-1003">Cell membrane</keyword>
<keyword evidence="12 27" id="KW-0001">2Fe-2S</keyword>
<feature type="binding site" evidence="27">
    <location>
        <position position="109"/>
    </location>
    <ligand>
        <name>[2Fe-2S] cluster</name>
        <dbReference type="ChEBI" id="CHEBI:190135"/>
    </ligand>
</feature>
<dbReference type="OrthoDB" id="9806195at2"/>
<keyword evidence="17 27" id="KW-0411">Iron-sulfur</keyword>
<evidence type="ECO:0000256" key="27">
    <source>
        <dbReference type="HAMAP-Rule" id="MF_00430"/>
    </source>
</evidence>
<evidence type="ECO:0000256" key="19">
    <source>
        <dbReference type="ARBA" id="ARBA00023053"/>
    </source>
</evidence>
<evidence type="ECO:0000256" key="13">
    <source>
        <dbReference type="ARBA" id="ARBA00022723"/>
    </source>
</evidence>
<keyword evidence="20 27" id="KW-0406">Ion transport</keyword>
<comment type="catalytic activity">
    <reaction evidence="26 27">
        <text>a ubiquinone + n Na(+)(in) + NADH + H(+) = a ubiquinol + n Na(+)(out) + NAD(+)</text>
        <dbReference type="Rhea" id="RHEA:47748"/>
        <dbReference type="Rhea" id="RHEA-COMP:9565"/>
        <dbReference type="Rhea" id="RHEA-COMP:9566"/>
        <dbReference type="ChEBI" id="CHEBI:15378"/>
        <dbReference type="ChEBI" id="CHEBI:16389"/>
        <dbReference type="ChEBI" id="CHEBI:17976"/>
        <dbReference type="ChEBI" id="CHEBI:29101"/>
        <dbReference type="ChEBI" id="CHEBI:57540"/>
        <dbReference type="ChEBI" id="CHEBI:57945"/>
        <dbReference type="EC" id="7.2.1.1"/>
    </reaction>
</comment>
<evidence type="ECO:0000256" key="10">
    <source>
        <dbReference type="ARBA" id="ARBA00022519"/>
    </source>
</evidence>
<keyword evidence="31" id="KW-1185">Reference proteome</keyword>
<evidence type="ECO:0000256" key="24">
    <source>
        <dbReference type="ARBA" id="ARBA00030032"/>
    </source>
</evidence>
<dbReference type="RefSeq" id="WP_139066918.1">
    <property type="nucleotide sequence ID" value="NZ_CP040812.1"/>
</dbReference>
<evidence type="ECO:0000256" key="3">
    <source>
        <dbReference type="ARBA" id="ARBA00004533"/>
    </source>
</evidence>
<dbReference type="CDD" id="cd00207">
    <property type="entry name" value="fer2"/>
    <property type="match status" value="1"/>
</dbReference>
<dbReference type="Gene3D" id="3.10.20.30">
    <property type="match status" value="1"/>
</dbReference>
<comment type="cofactor">
    <cofactor evidence="27">
        <name>[2Fe-2S] cluster</name>
        <dbReference type="ChEBI" id="CHEBI:190135"/>
    </cofactor>
    <text evidence="27">Binds 1 [2Fe-2S] cluster.</text>
</comment>
<dbReference type="GO" id="GO:0005886">
    <property type="term" value="C:plasma membrane"/>
    <property type="evidence" value="ECO:0007669"/>
    <property type="project" value="UniProtKB-SubCell"/>
</dbReference>
<dbReference type="CDD" id="cd06188">
    <property type="entry name" value="NADH_quinone_reductase"/>
    <property type="match status" value="1"/>
</dbReference>
<evidence type="ECO:0000256" key="20">
    <source>
        <dbReference type="ARBA" id="ARBA00023065"/>
    </source>
</evidence>
<feature type="binding site" evidence="27">
    <location>
        <position position="74"/>
    </location>
    <ligand>
        <name>[2Fe-2S] cluster</name>
        <dbReference type="ChEBI" id="CHEBI:190135"/>
    </ligand>
</feature>
<dbReference type="Gene3D" id="3.40.50.80">
    <property type="entry name" value="Nucleotide-binding domain of ferredoxin-NADP reductase (FNR) module"/>
    <property type="match status" value="1"/>
</dbReference>
<name>A0A5B7X4T0_9FLAO</name>
<dbReference type="NCBIfam" id="TIGR01941">
    <property type="entry name" value="nqrF"/>
    <property type="match status" value="1"/>
</dbReference>
<reference evidence="30 31" key="1">
    <citation type="submission" date="2019-06" db="EMBL/GenBank/DDBJ databases">
        <title>Complete genome sequence of Antarcticibacterium flavum KCTC 52984T from an Antarctic marine sediment.</title>
        <authorList>
            <person name="Lee Y.M."/>
            <person name="Shin S.C."/>
        </authorList>
    </citation>
    <scope>NUCLEOTIDE SEQUENCE [LARGE SCALE GENOMIC DNA]</scope>
    <source>
        <strain evidence="30 31">KCTC 52984</strain>
    </source>
</reference>
<dbReference type="PIRSF" id="PIRSF000044">
    <property type="entry name" value="Cis_Diol_DH_RD"/>
    <property type="match status" value="1"/>
</dbReference>
<dbReference type="PANTHER" id="PTHR43644">
    <property type="entry name" value="NA(+)-TRANSLOCATING NADH-QUINONE REDUCTASE SUBUNIT"/>
    <property type="match status" value="1"/>
</dbReference>
<evidence type="ECO:0000256" key="18">
    <source>
        <dbReference type="ARBA" id="ARBA00023027"/>
    </source>
</evidence>
<evidence type="ECO:0000256" key="22">
    <source>
        <dbReference type="ARBA" id="ARBA00023136"/>
    </source>
</evidence>
<dbReference type="GO" id="GO:0009055">
    <property type="term" value="F:electron transfer activity"/>
    <property type="evidence" value="ECO:0007669"/>
    <property type="project" value="UniProtKB-UniRule"/>
</dbReference>
<comment type="similarity">
    <text evidence="4 27">Belongs to the NqrF family.</text>
</comment>
<keyword evidence="18 27" id="KW-0520">NAD</keyword>
<dbReference type="EC" id="7.2.1.1" evidence="6 27"/>
<dbReference type="InterPro" id="IPR036010">
    <property type="entry name" value="2Fe-2S_ferredoxin-like_sf"/>
</dbReference>
<evidence type="ECO:0000256" key="25">
    <source>
        <dbReference type="ARBA" id="ARBA00030787"/>
    </source>
</evidence>
<evidence type="ECO:0000256" key="15">
    <source>
        <dbReference type="ARBA" id="ARBA00022967"/>
    </source>
</evidence>
<dbReference type="SUPFAM" id="SSF63380">
    <property type="entry name" value="Riboflavin synthase domain-like"/>
    <property type="match status" value="1"/>
</dbReference>
<dbReference type="EMBL" id="CP040812">
    <property type="protein sequence ID" value="QCY70359.1"/>
    <property type="molecule type" value="Genomic_DNA"/>
</dbReference>
<evidence type="ECO:0000313" key="31">
    <source>
        <dbReference type="Proteomes" id="UP000309016"/>
    </source>
</evidence>
<keyword evidence="27" id="KW-1133">Transmembrane helix</keyword>
<dbReference type="PANTHER" id="PTHR43644:SF1">
    <property type="entry name" value="NAD(P)H-FLAVIN REDUCTASE"/>
    <property type="match status" value="1"/>
</dbReference>
<evidence type="ECO:0000256" key="8">
    <source>
        <dbReference type="ARBA" id="ARBA00022448"/>
    </source>
</evidence>
<dbReference type="InterPro" id="IPR001709">
    <property type="entry name" value="Flavoprot_Pyr_Nucl_cyt_Rdtase"/>
</dbReference>
<evidence type="ECO:0000256" key="4">
    <source>
        <dbReference type="ARBA" id="ARBA00005570"/>
    </source>
</evidence>
<dbReference type="SUPFAM" id="SSF52343">
    <property type="entry name" value="Ferredoxin reductase-like, C-terminal NADP-linked domain"/>
    <property type="match status" value="1"/>
</dbReference>
<dbReference type="PROSITE" id="PS51085">
    <property type="entry name" value="2FE2S_FER_2"/>
    <property type="match status" value="1"/>
</dbReference>
<keyword evidence="22 27" id="KW-0472">Membrane</keyword>